<dbReference type="GeneID" id="300209870"/>
<dbReference type="EMBL" id="LT629777">
    <property type="protein sequence ID" value="SDT31737.1"/>
    <property type="molecule type" value="Genomic_DNA"/>
</dbReference>
<protein>
    <submittedName>
        <fullName evidence="1">Uncharacterized protein</fullName>
    </submittedName>
</protein>
<dbReference type="RefSeq" id="WP_090209865.1">
    <property type="nucleotide sequence ID" value="NZ_LT629777.1"/>
</dbReference>
<keyword evidence="2" id="KW-1185">Reference proteome</keyword>
<name>A0A1H1ZDV9_9PSED</name>
<gene>
    <name evidence="1" type="ORF">SAMN05216598_5006</name>
</gene>
<dbReference type="Proteomes" id="UP000199524">
    <property type="component" value="Chromosome I"/>
</dbReference>
<sequence>MSIKAAAPTALIVAALALVGDYTNLSGKSSSSSPKECLVEKPTVTDLQGVITGLTRGWRELDTVFSKNITSLASSTLFDDERFLRNIELLKATRQLEDDLRRAQVPLALTEDHEALRRAVAKVRTRLATIDSLYKQFFSRPQAFESELSSSALRDLADHTSHRLRELT</sequence>
<accession>A0A1H1ZDV9</accession>
<proteinExistence type="predicted"/>
<reference evidence="2" key="1">
    <citation type="submission" date="2016-10" db="EMBL/GenBank/DDBJ databases">
        <authorList>
            <person name="Varghese N."/>
            <person name="Submissions S."/>
        </authorList>
    </citation>
    <scope>NUCLEOTIDE SEQUENCE [LARGE SCALE GENOMIC DNA]</scope>
    <source>
        <strain evidence="2">ATCC 23835</strain>
    </source>
</reference>
<evidence type="ECO:0000313" key="2">
    <source>
        <dbReference type="Proteomes" id="UP000199524"/>
    </source>
</evidence>
<evidence type="ECO:0000313" key="1">
    <source>
        <dbReference type="EMBL" id="SDT31737.1"/>
    </source>
</evidence>
<organism evidence="1 2">
    <name type="scientific">Pseudomonas asplenii</name>
    <dbReference type="NCBI Taxonomy" id="53407"/>
    <lineage>
        <taxon>Bacteria</taxon>
        <taxon>Pseudomonadati</taxon>
        <taxon>Pseudomonadota</taxon>
        <taxon>Gammaproteobacteria</taxon>
        <taxon>Pseudomonadales</taxon>
        <taxon>Pseudomonadaceae</taxon>
        <taxon>Pseudomonas</taxon>
    </lineage>
</organism>
<dbReference type="AlphaFoldDB" id="A0A1H1ZDV9"/>